<reference evidence="5 6" key="1">
    <citation type="submission" date="2022-06" db="EMBL/GenBank/DDBJ databases">
        <title>Genomic Encyclopedia of Archaeal and Bacterial Type Strains, Phase II (KMG-II): from individual species to whole genera.</title>
        <authorList>
            <person name="Goeker M."/>
        </authorList>
    </citation>
    <scope>NUCLEOTIDE SEQUENCE [LARGE SCALE GENOMIC DNA]</scope>
    <source>
        <strain evidence="5 6">DSM 44255</strain>
    </source>
</reference>
<evidence type="ECO:0000313" key="5">
    <source>
        <dbReference type="EMBL" id="MCP2272792.1"/>
    </source>
</evidence>
<evidence type="ECO:0000259" key="4">
    <source>
        <dbReference type="Pfam" id="PF13613"/>
    </source>
</evidence>
<dbReference type="EMBL" id="JAMTCO010000014">
    <property type="protein sequence ID" value="MCP2272792.1"/>
    <property type="molecule type" value="Genomic_DNA"/>
</dbReference>
<dbReference type="GO" id="GO:0004519">
    <property type="term" value="F:endonuclease activity"/>
    <property type="evidence" value="ECO:0007669"/>
    <property type="project" value="UniProtKB-KW"/>
</dbReference>
<dbReference type="InterPro" id="IPR027806">
    <property type="entry name" value="HARBI1_dom"/>
</dbReference>
<evidence type="ECO:0000256" key="2">
    <source>
        <dbReference type="ARBA" id="ARBA00022723"/>
    </source>
</evidence>
<name>A0ABT1IJG5_9PSEU</name>
<evidence type="ECO:0000259" key="3">
    <source>
        <dbReference type="Pfam" id="PF13359"/>
    </source>
</evidence>
<feature type="domain" description="DDE Tnp4" evidence="3">
    <location>
        <begin position="100"/>
        <end position="164"/>
    </location>
</feature>
<comment type="cofactor">
    <cofactor evidence="1">
        <name>a divalent metal cation</name>
        <dbReference type="ChEBI" id="CHEBI:60240"/>
    </cofactor>
</comment>
<keyword evidence="5" id="KW-0255">Endonuclease</keyword>
<dbReference type="InterPro" id="IPR027805">
    <property type="entry name" value="Transposase_HTH_dom"/>
</dbReference>
<comment type="caution">
    <text evidence="5">The sequence shown here is derived from an EMBL/GenBank/DDBJ whole genome shotgun (WGS) entry which is preliminary data.</text>
</comment>
<protein>
    <submittedName>
        <fullName evidence="5">DDE superfamily endonuclease</fullName>
    </submittedName>
</protein>
<dbReference type="Proteomes" id="UP001205185">
    <property type="component" value="Unassembled WGS sequence"/>
</dbReference>
<proteinExistence type="predicted"/>
<keyword evidence="5" id="KW-0378">Hydrolase</keyword>
<keyword evidence="6" id="KW-1185">Reference proteome</keyword>
<accession>A0ABT1IJG5</accession>
<dbReference type="Pfam" id="PF13359">
    <property type="entry name" value="DDE_Tnp_4"/>
    <property type="match status" value="1"/>
</dbReference>
<evidence type="ECO:0000313" key="6">
    <source>
        <dbReference type="Proteomes" id="UP001205185"/>
    </source>
</evidence>
<gene>
    <name evidence="5" type="ORF">LV75_005318</name>
</gene>
<keyword evidence="5" id="KW-0540">Nuclease</keyword>
<evidence type="ECO:0000256" key="1">
    <source>
        <dbReference type="ARBA" id="ARBA00001968"/>
    </source>
</evidence>
<sequence>MHSTTGLTRDRIVDLCAIIHHSRLSIRRPWPPKLGLFDSVRVALIYLRRDRAQVELAEMFGVSQSTISRAVTAVTPLLAAVLSECVPTSGDLDARSTYIVDGTLVPCWSWRVREKELYSGKHRTTGMNLQVARTLSGRLAWVSDPVPGSRHDSYCLRTSGILDEYDVTA</sequence>
<organism evidence="5 6">
    <name type="scientific">Actinokineospora diospyrosa</name>
    <dbReference type="NCBI Taxonomy" id="103728"/>
    <lineage>
        <taxon>Bacteria</taxon>
        <taxon>Bacillati</taxon>
        <taxon>Actinomycetota</taxon>
        <taxon>Actinomycetes</taxon>
        <taxon>Pseudonocardiales</taxon>
        <taxon>Pseudonocardiaceae</taxon>
        <taxon>Actinokineospora</taxon>
    </lineage>
</organism>
<feature type="domain" description="Transposase Helix-turn-helix" evidence="4">
    <location>
        <begin position="33"/>
        <end position="83"/>
    </location>
</feature>
<keyword evidence="2" id="KW-0479">Metal-binding</keyword>
<dbReference type="Pfam" id="PF13613">
    <property type="entry name" value="HTH_Tnp_4"/>
    <property type="match status" value="1"/>
</dbReference>